<feature type="binding site" evidence="4">
    <location>
        <position position="75"/>
    </location>
    <ligand>
        <name>(S)-malate</name>
        <dbReference type="ChEBI" id="CHEBI:15589"/>
    </ligand>
</feature>
<dbReference type="InterPro" id="IPR046346">
    <property type="entry name" value="Aminoacid_DH-like_N_sf"/>
</dbReference>
<sequence length="412" mass="43799">MENLTNREEALKIRQEHQGILEVAGKVPLKNRHDLSVLYTPGVAEPCKDIKLNKDLSLELTCRGNMVAVVTDGTRVLGLGDIGPEAAMPVMEGKCILFKVFGDVDAVPICLDTKDPAKIIETVKLLQPTFAGINLEDLASPKCYDIEDTLKEQMDIPVFHDDQHGTAIAALSAVIGALRLVKKDLKTARIVVNGAGAAGSAIGRLLVSAGARNLTMVDMNGALYDGMPGLNRIQAELAKSTNPEKKQGKLPEIAKGADVLIGVSGPGLFTKEIIAGMNKDSIVFGLANPVPETTYEDGKAAGARVVGTGRSDAPNQVNNVTVFPGIFRGALDARARRITEEMKLAAAYAIADLIPEKELREDFVVVDVFDPRVAPAVAAAVAKVAVETGVARVKVDPEEVRAKTAARIKMGK</sequence>
<evidence type="ECO:0000256" key="5">
    <source>
        <dbReference type="PIRSR" id="PIRSR000106-3"/>
    </source>
</evidence>
<feature type="binding site" evidence="4">
    <location>
        <position position="288"/>
    </location>
    <ligand>
        <name>(S)-malate</name>
        <dbReference type="ChEBI" id="CHEBI:15589"/>
    </ligand>
</feature>
<evidence type="ECO:0000313" key="9">
    <source>
        <dbReference type="Proteomes" id="UP000003240"/>
    </source>
</evidence>
<reference evidence="8 9" key="1">
    <citation type="journal article" date="2011" name="EMBO J.">
        <title>Structural diversity of bacterial flagellar motors.</title>
        <authorList>
            <person name="Chen S."/>
            <person name="Beeby M."/>
            <person name="Murphy G.E."/>
            <person name="Leadbetter J.R."/>
            <person name="Hendrixson D.R."/>
            <person name="Briegel A."/>
            <person name="Li Z."/>
            <person name="Shi J."/>
            <person name="Tocheva E.I."/>
            <person name="Muller A."/>
            <person name="Dobro M.J."/>
            <person name="Jensen G.J."/>
        </authorList>
    </citation>
    <scope>NUCLEOTIDE SEQUENCE [LARGE SCALE GENOMIC DNA]</scope>
    <source>
        <strain evidence="8 9">DSM 6540</strain>
    </source>
</reference>
<evidence type="ECO:0000256" key="3">
    <source>
        <dbReference type="PIRSR" id="PIRSR000106-1"/>
    </source>
</evidence>
<dbReference type="InterPro" id="IPR036291">
    <property type="entry name" value="NAD(P)-bd_dom_sf"/>
</dbReference>
<dbReference type="EMBL" id="AFGF01000107">
    <property type="protein sequence ID" value="EGO63473.1"/>
    <property type="molecule type" value="Genomic_DNA"/>
</dbReference>
<dbReference type="InterPro" id="IPR051674">
    <property type="entry name" value="Malate_Decarboxylase"/>
</dbReference>
<dbReference type="Gene3D" id="3.40.50.10380">
    <property type="entry name" value="Malic enzyme, N-terminal domain"/>
    <property type="match status" value="1"/>
</dbReference>
<dbReference type="CDD" id="cd05311">
    <property type="entry name" value="NAD_bind_2_malic_enz"/>
    <property type="match status" value="1"/>
</dbReference>
<dbReference type="SMART" id="SM00919">
    <property type="entry name" value="Malic_M"/>
    <property type="match status" value="1"/>
</dbReference>
<dbReference type="GO" id="GO:0016616">
    <property type="term" value="F:oxidoreductase activity, acting on the CH-OH group of donors, NAD or NADP as acceptor"/>
    <property type="evidence" value="ECO:0007669"/>
    <property type="project" value="InterPro"/>
</dbReference>
<dbReference type="InterPro" id="IPR001891">
    <property type="entry name" value="Malic_OxRdtase"/>
</dbReference>
<feature type="active site" description="Proton donor" evidence="3">
    <location>
        <position position="39"/>
    </location>
</feature>
<evidence type="ECO:0000259" key="7">
    <source>
        <dbReference type="SMART" id="SM01274"/>
    </source>
</evidence>
<evidence type="ECO:0000256" key="4">
    <source>
        <dbReference type="PIRSR" id="PIRSR000106-2"/>
    </source>
</evidence>
<dbReference type="InterPro" id="IPR012302">
    <property type="entry name" value="Malic_NAD-bd"/>
</dbReference>
<feature type="domain" description="Malic enzyme N-terminal" evidence="7">
    <location>
        <begin position="18"/>
        <end position="151"/>
    </location>
</feature>
<feature type="binding site" evidence="5">
    <location>
        <position position="136"/>
    </location>
    <ligand>
        <name>a divalent metal cation</name>
        <dbReference type="ChEBI" id="CHEBI:60240"/>
    </ligand>
</feature>
<protein>
    <submittedName>
        <fullName evidence="8">Malate dehydrogenase (Oxaloacetate-decarboxylating)</fullName>
    </submittedName>
</protein>
<dbReference type="Pfam" id="PF03949">
    <property type="entry name" value="Malic_M"/>
    <property type="match status" value="1"/>
</dbReference>
<gene>
    <name evidence="8" type="ORF">ALO_12226</name>
</gene>
<name>F7NK32_9FIRM</name>
<dbReference type="RefSeq" id="WP_004096029.1">
    <property type="nucleotide sequence ID" value="NZ_AFGF01000107.1"/>
</dbReference>
<dbReference type="GO" id="GO:0004470">
    <property type="term" value="F:malic enzyme activity"/>
    <property type="evidence" value="ECO:0007669"/>
    <property type="project" value="InterPro"/>
</dbReference>
<dbReference type="GO" id="GO:0051287">
    <property type="term" value="F:NAD binding"/>
    <property type="evidence" value="ECO:0007669"/>
    <property type="project" value="InterPro"/>
</dbReference>
<dbReference type="InterPro" id="IPR012301">
    <property type="entry name" value="Malic_N_dom"/>
</dbReference>
<feature type="active site" description="Proton acceptor" evidence="3">
    <location>
        <position position="94"/>
    </location>
</feature>
<dbReference type="Gene3D" id="3.40.50.720">
    <property type="entry name" value="NAD(P)-binding Rossmann-like Domain"/>
    <property type="match status" value="1"/>
</dbReference>
<accession>F7NK32</accession>
<feature type="binding site" evidence="4">
    <location>
        <position position="318"/>
    </location>
    <ligand>
        <name>(S)-malate</name>
        <dbReference type="ChEBI" id="CHEBI:15589"/>
    </ligand>
</feature>
<feature type="binding site" evidence="5">
    <location>
        <position position="137"/>
    </location>
    <ligand>
        <name>a divalent metal cation</name>
        <dbReference type="ChEBI" id="CHEBI:60240"/>
    </ligand>
</feature>
<dbReference type="Proteomes" id="UP000003240">
    <property type="component" value="Unassembled WGS sequence"/>
</dbReference>
<evidence type="ECO:0000259" key="6">
    <source>
        <dbReference type="SMART" id="SM00919"/>
    </source>
</evidence>
<dbReference type="SMART" id="SM01274">
    <property type="entry name" value="malic"/>
    <property type="match status" value="1"/>
</dbReference>
<dbReference type="STRING" id="1009370.ALO_12226"/>
<proteinExistence type="inferred from homology"/>
<organism evidence="8 9">
    <name type="scientific">Acetonema longum DSM 6540</name>
    <dbReference type="NCBI Taxonomy" id="1009370"/>
    <lineage>
        <taxon>Bacteria</taxon>
        <taxon>Bacillati</taxon>
        <taxon>Bacillota</taxon>
        <taxon>Negativicutes</taxon>
        <taxon>Acetonemataceae</taxon>
        <taxon>Acetonema</taxon>
    </lineage>
</organism>
<evidence type="ECO:0000256" key="2">
    <source>
        <dbReference type="ARBA" id="ARBA00023002"/>
    </source>
</evidence>
<keyword evidence="9" id="KW-1185">Reference proteome</keyword>
<dbReference type="InterPro" id="IPR045213">
    <property type="entry name" value="Malic_NAD-bd_bact_type"/>
</dbReference>
<evidence type="ECO:0000256" key="1">
    <source>
        <dbReference type="ARBA" id="ARBA00008785"/>
    </source>
</evidence>
<comment type="similarity">
    <text evidence="1">Belongs to the malic enzymes family.</text>
</comment>
<comment type="cofactor">
    <cofactor evidence="5">
        <name>Mg(2+)</name>
        <dbReference type="ChEBI" id="CHEBI:18420"/>
    </cofactor>
    <cofactor evidence="5">
        <name>Mn(2+)</name>
        <dbReference type="ChEBI" id="CHEBI:29035"/>
    </cofactor>
    <text evidence="5">Divalent metal cations. Prefers magnesium or manganese.</text>
</comment>
<dbReference type="SUPFAM" id="SSF51735">
    <property type="entry name" value="NAD(P)-binding Rossmann-fold domains"/>
    <property type="match status" value="1"/>
</dbReference>
<keyword evidence="5" id="KW-0479">Metal-binding</keyword>
<dbReference type="AlphaFoldDB" id="F7NK32"/>
<dbReference type="SUPFAM" id="SSF53223">
    <property type="entry name" value="Aminoacid dehydrogenase-like, N-terminal domain"/>
    <property type="match status" value="1"/>
</dbReference>
<dbReference type="GO" id="GO:0046872">
    <property type="term" value="F:metal ion binding"/>
    <property type="evidence" value="ECO:0007669"/>
    <property type="project" value="UniProtKB-KW"/>
</dbReference>
<feature type="domain" description="Malic enzyme NAD-binding" evidence="6">
    <location>
        <begin position="163"/>
        <end position="386"/>
    </location>
</feature>
<dbReference type="Pfam" id="PF00390">
    <property type="entry name" value="malic"/>
    <property type="match status" value="1"/>
</dbReference>
<dbReference type="InterPro" id="IPR037062">
    <property type="entry name" value="Malic_N_dom_sf"/>
</dbReference>
<dbReference type="PANTHER" id="PTHR43237:SF4">
    <property type="entry name" value="NADP-DEPENDENT MALIC ENZYME"/>
    <property type="match status" value="1"/>
</dbReference>
<dbReference type="PANTHER" id="PTHR43237">
    <property type="entry name" value="NADP-DEPENDENT MALIC ENZYME"/>
    <property type="match status" value="1"/>
</dbReference>
<feature type="binding site" evidence="5">
    <location>
        <position position="162"/>
    </location>
    <ligand>
        <name>a divalent metal cation</name>
        <dbReference type="ChEBI" id="CHEBI:60240"/>
    </ligand>
</feature>
<dbReference type="eggNOG" id="COG0281">
    <property type="taxonomic scope" value="Bacteria"/>
</dbReference>
<keyword evidence="2" id="KW-0560">Oxidoreductase</keyword>
<evidence type="ECO:0000313" key="8">
    <source>
        <dbReference type="EMBL" id="EGO63473.1"/>
    </source>
</evidence>
<dbReference type="PIRSF" id="PIRSF000106">
    <property type="entry name" value="ME"/>
    <property type="match status" value="1"/>
</dbReference>
<comment type="caution">
    <text evidence="8">The sequence shown here is derived from an EMBL/GenBank/DDBJ whole genome shotgun (WGS) entry which is preliminary data.</text>
</comment>